<protein>
    <submittedName>
        <fullName evidence="2">Uncharacterized protein</fullName>
    </submittedName>
</protein>
<dbReference type="Gramene" id="KMS93349">
    <property type="protein sequence ID" value="KMS93349"/>
    <property type="gene ID" value="BVRB_032380"/>
</dbReference>
<dbReference type="EMBL" id="KQ103685">
    <property type="protein sequence ID" value="KMS93349.1"/>
    <property type="molecule type" value="Genomic_DNA"/>
</dbReference>
<keyword evidence="1" id="KW-1133">Transmembrane helix</keyword>
<accession>A0A0J8AWW7</accession>
<feature type="transmembrane region" description="Helical" evidence="1">
    <location>
        <begin position="12"/>
        <end position="28"/>
    </location>
</feature>
<gene>
    <name evidence="2" type="ORF">BVRB_032380</name>
</gene>
<reference evidence="2 3" key="1">
    <citation type="journal article" date="2014" name="Nature">
        <title>The genome of the recently domesticated crop plant sugar beet (Beta vulgaris).</title>
        <authorList>
            <person name="Dohm J.C."/>
            <person name="Minoche A.E."/>
            <person name="Holtgrawe D."/>
            <person name="Capella-Gutierrez S."/>
            <person name="Zakrzewski F."/>
            <person name="Tafer H."/>
            <person name="Rupp O."/>
            <person name="Sorensen T.R."/>
            <person name="Stracke R."/>
            <person name="Reinhardt R."/>
            <person name="Goesmann A."/>
            <person name="Kraft T."/>
            <person name="Schulz B."/>
            <person name="Stadler P.F."/>
            <person name="Schmidt T."/>
            <person name="Gabaldon T."/>
            <person name="Lehrach H."/>
            <person name="Weisshaar B."/>
            <person name="Himmelbauer H."/>
        </authorList>
    </citation>
    <scope>NUCLEOTIDE SEQUENCE [LARGE SCALE GENOMIC DNA]</scope>
    <source>
        <tissue evidence="2">Taproot</tissue>
    </source>
</reference>
<keyword evidence="3" id="KW-1185">Reference proteome</keyword>
<keyword evidence="1" id="KW-0472">Membrane</keyword>
<evidence type="ECO:0000313" key="2">
    <source>
        <dbReference type="EMBL" id="KMS93349.1"/>
    </source>
</evidence>
<sequence length="168" mass="18979">MGKDKSGDIVGYTVLGLSLVALVVWYMYRMRFWYRTSKCVSFYSCICGWLCCWKHESRKPPHTGLFAGNGRKSRAKHVALCFPHNPLFPCFPTGCRCDPCCDDSVESRDQRRNRWDPEAHPWGLGCAIPCCPHCCIVCLCEDEVDLDMLATNASSPHHHDRPPAAANL</sequence>
<dbReference type="Proteomes" id="UP000035740">
    <property type="component" value="Unassembled WGS sequence"/>
</dbReference>
<keyword evidence="1" id="KW-0812">Transmembrane</keyword>
<dbReference type="AlphaFoldDB" id="A0A0J8AWW7"/>
<evidence type="ECO:0000313" key="3">
    <source>
        <dbReference type="Proteomes" id="UP000035740"/>
    </source>
</evidence>
<proteinExistence type="predicted"/>
<feature type="non-terminal residue" evidence="2">
    <location>
        <position position="168"/>
    </location>
</feature>
<name>A0A0J8AWW7_BETVV</name>
<organism evidence="2 3">
    <name type="scientific">Beta vulgaris subsp. vulgaris</name>
    <name type="common">Beet</name>
    <dbReference type="NCBI Taxonomy" id="3555"/>
    <lineage>
        <taxon>Eukaryota</taxon>
        <taxon>Viridiplantae</taxon>
        <taxon>Streptophyta</taxon>
        <taxon>Embryophyta</taxon>
        <taxon>Tracheophyta</taxon>
        <taxon>Spermatophyta</taxon>
        <taxon>Magnoliopsida</taxon>
        <taxon>eudicotyledons</taxon>
        <taxon>Gunneridae</taxon>
        <taxon>Pentapetalae</taxon>
        <taxon>Caryophyllales</taxon>
        <taxon>Chenopodiaceae</taxon>
        <taxon>Betoideae</taxon>
        <taxon>Beta</taxon>
    </lineage>
</organism>
<evidence type="ECO:0000256" key="1">
    <source>
        <dbReference type="SAM" id="Phobius"/>
    </source>
</evidence>